<evidence type="ECO:0000313" key="1">
    <source>
        <dbReference type="EMBL" id="KAK1611682.1"/>
    </source>
</evidence>
<name>A0AAD8R0Q5_LOLMU</name>
<gene>
    <name evidence="1" type="ORF">QYE76_035355</name>
</gene>
<dbReference type="Proteomes" id="UP001231189">
    <property type="component" value="Unassembled WGS sequence"/>
</dbReference>
<sequence length="186" mass="20924">MSTSNRIIKPGYESYQPVVVARQFGLGQVSPHFSLHHLTESRAELPDVITGQRCYSFFDSLSLPIPHNLRFISSTDGFETWWSMWKTHAFRRALGQFLKQLDAEYDIPAEQGCDLSSLLTFDPESIDPATSRVNEEPGPSTTNGQLQRLKALLSSTIETLVENPEEVKGILEDIQPHLPVTLQVKL</sequence>
<proteinExistence type="predicted"/>
<accession>A0AAD8R0Q5</accession>
<evidence type="ECO:0000313" key="2">
    <source>
        <dbReference type="Proteomes" id="UP001231189"/>
    </source>
</evidence>
<comment type="caution">
    <text evidence="1">The sequence shown here is derived from an EMBL/GenBank/DDBJ whole genome shotgun (WGS) entry which is preliminary data.</text>
</comment>
<keyword evidence="2" id="KW-1185">Reference proteome</keyword>
<dbReference type="EMBL" id="JAUUTY010000007">
    <property type="protein sequence ID" value="KAK1611682.1"/>
    <property type="molecule type" value="Genomic_DNA"/>
</dbReference>
<protein>
    <submittedName>
        <fullName evidence="1">Uncharacterized protein</fullName>
    </submittedName>
</protein>
<dbReference type="AlphaFoldDB" id="A0AAD8R0Q5"/>
<organism evidence="1 2">
    <name type="scientific">Lolium multiflorum</name>
    <name type="common">Italian ryegrass</name>
    <name type="synonym">Lolium perenne subsp. multiflorum</name>
    <dbReference type="NCBI Taxonomy" id="4521"/>
    <lineage>
        <taxon>Eukaryota</taxon>
        <taxon>Viridiplantae</taxon>
        <taxon>Streptophyta</taxon>
        <taxon>Embryophyta</taxon>
        <taxon>Tracheophyta</taxon>
        <taxon>Spermatophyta</taxon>
        <taxon>Magnoliopsida</taxon>
        <taxon>Liliopsida</taxon>
        <taxon>Poales</taxon>
        <taxon>Poaceae</taxon>
        <taxon>BOP clade</taxon>
        <taxon>Pooideae</taxon>
        <taxon>Poodae</taxon>
        <taxon>Poeae</taxon>
        <taxon>Poeae Chloroplast Group 2 (Poeae type)</taxon>
        <taxon>Loliodinae</taxon>
        <taxon>Loliinae</taxon>
        <taxon>Lolium</taxon>
    </lineage>
</organism>
<reference evidence="1" key="1">
    <citation type="submission" date="2023-07" db="EMBL/GenBank/DDBJ databases">
        <title>A chromosome-level genome assembly of Lolium multiflorum.</title>
        <authorList>
            <person name="Chen Y."/>
            <person name="Copetti D."/>
            <person name="Kolliker R."/>
            <person name="Studer B."/>
        </authorList>
    </citation>
    <scope>NUCLEOTIDE SEQUENCE</scope>
    <source>
        <strain evidence="1">02402/16</strain>
        <tissue evidence="1">Leaf</tissue>
    </source>
</reference>